<feature type="domain" description="Activator of Hsp90 ATPase homologue 1/2-like C-terminal" evidence="2">
    <location>
        <begin position="23"/>
        <end position="156"/>
    </location>
</feature>
<dbReference type="InterPro" id="IPR013538">
    <property type="entry name" value="ASHA1/2-like_C"/>
</dbReference>
<dbReference type="SUPFAM" id="SSF55961">
    <property type="entry name" value="Bet v1-like"/>
    <property type="match status" value="1"/>
</dbReference>
<dbReference type="STRING" id="1193011.LEP1GSC058_0895"/>
<comment type="caution">
    <text evidence="3">The sequence shown here is derived from an EMBL/GenBank/DDBJ whole genome shotgun (WGS) entry which is preliminary data.</text>
</comment>
<organism evidence="3 4">
    <name type="scientific">Leptospira fainei serovar Hurstbridge str. BUT 6</name>
    <dbReference type="NCBI Taxonomy" id="1193011"/>
    <lineage>
        <taxon>Bacteria</taxon>
        <taxon>Pseudomonadati</taxon>
        <taxon>Spirochaetota</taxon>
        <taxon>Spirochaetia</taxon>
        <taxon>Leptospirales</taxon>
        <taxon>Leptospiraceae</taxon>
        <taxon>Leptospira</taxon>
    </lineage>
</organism>
<name>S3UU72_9LEPT</name>
<protein>
    <recommendedName>
        <fullName evidence="2">Activator of Hsp90 ATPase homologue 1/2-like C-terminal domain-containing protein</fullName>
    </recommendedName>
</protein>
<reference evidence="3" key="1">
    <citation type="submission" date="2013-04" db="EMBL/GenBank/DDBJ databases">
        <authorList>
            <person name="Harkins D.M."/>
            <person name="Durkin A.S."/>
            <person name="Selengut J.D."/>
            <person name="Sanka R."/>
            <person name="DePew J."/>
            <person name="Purushe J."/>
            <person name="Ahmed A."/>
            <person name="van der Linden H."/>
            <person name="Goris M.G.A."/>
            <person name="Hartskeerl R.A."/>
            <person name="Vinetz J.M."/>
            <person name="Sutton G.G."/>
            <person name="Nelson W.C."/>
            <person name="Fouts D.E."/>
        </authorList>
    </citation>
    <scope>NUCLEOTIDE SEQUENCE [LARGE SCALE GENOMIC DNA]</scope>
    <source>
        <strain evidence="3">BUT 6</strain>
    </source>
</reference>
<dbReference type="PANTHER" id="PTHR36929:SF5">
    <property type="entry name" value="BLR6751 PROTEIN"/>
    <property type="match status" value="1"/>
</dbReference>
<dbReference type="OrthoDB" id="118413at2"/>
<sequence length="160" mass="18279">MAQGNTNISDTADREISATRIFNAPRELVWNAWTDPNHVAQWWGPFGFKSTVHEMNVKQGGVWRITMHGRDGIDYPNKIVYLEVVKPERLVYSHGSDDKENPGDFHVTVTFTEQEGKTELCMRLLFKTAKDRDRLVNEFGAIEGLKQTLDRLAQFLAKVA</sequence>
<dbReference type="Pfam" id="PF08327">
    <property type="entry name" value="AHSA1"/>
    <property type="match status" value="1"/>
</dbReference>
<gene>
    <name evidence="3" type="ORF">LEP1GSC058_0895</name>
</gene>
<evidence type="ECO:0000313" key="3">
    <source>
        <dbReference type="EMBL" id="EPG72808.1"/>
    </source>
</evidence>
<dbReference type="AlphaFoldDB" id="S3UU72"/>
<dbReference type="EMBL" id="AKWZ02000011">
    <property type="protein sequence ID" value="EPG72808.1"/>
    <property type="molecule type" value="Genomic_DNA"/>
</dbReference>
<keyword evidence="4" id="KW-1185">Reference proteome</keyword>
<dbReference type="RefSeq" id="WP_016551372.1">
    <property type="nucleotide sequence ID" value="NZ_AKWZ02000011.1"/>
</dbReference>
<proteinExistence type="inferred from homology"/>
<dbReference type="PANTHER" id="PTHR36929">
    <property type="entry name" value="ATTACHMENT SUBUNIT, PUTATIVE-RELATED"/>
    <property type="match status" value="1"/>
</dbReference>
<accession>S3UU72</accession>
<evidence type="ECO:0000259" key="2">
    <source>
        <dbReference type="Pfam" id="PF08327"/>
    </source>
</evidence>
<dbReference type="InterPro" id="IPR023393">
    <property type="entry name" value="START-like_dom_sf"/>
</dbReference>
<evidence type="ECO:0000313" key="4">
    <source>
        <dbReference type="Proteomes" id="UP000014540"/>
    </source>
</evidence>
<dbReference type="Gene3D" id="3.30.530.20">
    <property type="match status" value="1"/>
</dbReference>
<dbReference type="CDD" id="cd08894">
    <property type="entry name" value="SRPBCC_CalC_Aha1-like_1"/>
    <property type="match status" value="1"/>
</dbReference>
<dbReference type="Proteomes" id="UP000014540">
    <property type="component" value="Unassembled WGS sequence"/>
</dbReference>
<comment type="similarity">
    <text evidence="1">Belongs to the AHA1 family.</text>
</comment>
<evidence type="ECO:0000256" key="1">
    <source>
        <dbReference type="ARBA" id="ARBA00006817"/>
    </source>
</evidence>